<organism evidence="1 2">
    <name type="scientific">Mycena albidolilacea</name>
    <dbReference type="NCBI Taxonomy" id="1033008"/>
    <lineage>
        <taxon>Eukaryota</taxon>
        <taxon>Fungi</taxon>
        <taxon>Dikarya</taxon>
        <taxon>Basidiomycota</taxon>
        <taxon>Agaricomycotina</taxon>
        <taxon>Agaricomycetes</taxon>
        <taxon>Agaricomycetidae</taxon>
        <taxon>Agaricales</taxon>
        <taxon>Marasmiineae</taxon>
        <taxon>Mycenaceae</taxon>
        <taxon>Mycena</taxon>
    </lineage>
</organism>
<protein>
    <submittedName>
        <fullName evidence="1">Uncharacterized protein</fullName>
    </submittedName>
</protein>
<gene>
    <name evidence="1" type="ORF">DFH08DRAFT_656693</name>
</gene>
<evidence type="ECO:0000313" key="1">
    <source>
        <dbReference type="EMBL" id="KAJ7362407.1"/>
    </source>
</evidence>
<sequence length="176" mass="19935">QDVTRAVKLLCLVADLRHIDTSDFLLSERNTHRAFCILGEMFDALLEPFINPALSLSDQIVSRLKFAHLACALFVKHDGDFLSHQLYGDLQSMAKNAIFKVAHSKVSNPLLKVSLCLFGDDVLEILFGRSRMIDRQSPNMAIDELHQRFGSALQIGYIFRNHPELERCAQGLKLLR</sequence>
<comment type="caution">
    <text evidence="1">The sequence shown here is derived from an EMBL/GenBank/DDBJ whole genome shotgun (WGS) entry which is preliminary data.</text>
</comment>
<feature type="non-terminal residue" evidence="1">
    <location>
        <position position="1"/>
    </location>
</feature>
<evidence type="ECO:0000313" key="2">
    <source>
        <dbReference type="Proteomes" id="UP001218218"/>
    </source>
</evidence>
<dbReference type="AlphaFoldDB" id="A0AAD7ALS5"/>
<proteinExistence type="predicted"/>
<dbReference type="EMBL" id="JARIHO010000004">
    <property type="protein sequence ID" value="KAJ7362407.1"/>
    <property type="molecule type" value="Genomic_DNA"/>
</dbReference>
<reference evidence="1" key="1">
    <citation type="submission" date="2023-03" db="EMBL/GenBank/DDBJ databases">
        <title>Massive genome expansion in bonnet fungi (Mycena s.s.) driven by repeated elements and novel gene families across ecological guilds.</title>
        <authorList>
            <consortium name="Lawrence Berkeley National Laboratory"/>
            <person name="Harder C.B."/>
            <person name="Miyauchi S."/>
            <person name="Viragh M."/>
            <person name="Kuo A."/>
            <person name="Thoen E."/>
            <person name="Andreopoulos B."/>
            <person name="Lu D."/>
            <person name="Skrede I."/>
            <person name="Drula E."/>
            <person name="Henrissat B."/>
            <person name="Morin E."/>
            <person name="Kohler A."/>
            <person name="Barry K."/>
            <person name="LaButti K."/>
            <person name="Morin E."/>
            <person name="Salamov A."/>
            <person name="Lipzen A."/>
            <person name="Mereny Z."/>
            <person name="Hegedus B."/>
            <person name="Baldrian P."/>
            <person name="Stursova M."/>
            <person name="Weitz H."/>
            <person name="Taylor A."/>
            <person name="Grigoriev I.V."/>
            <person name="Nagy L.G."/>
            <person name="Martin F."/>
            <person name="Kauserud H."/>
        </authorList>
    </citation>
    <scope>NUCLEOTIDE SEQUENCE</scope>
    <source>
        <strain evidence="1">CBHHK002</strain>
    </source>
</reference>
<keyword evidence="2" id="KW-1185">Reference proteome</keyword>
<accession>A0AAD7ALS5</accession>
<feature type="non-terminal residue" evidence="1">
    <location>
        <position position="176"/>
    </location>
</feature>
<name>A0AAD7ALS5_9AGAR</name>
<dbReference type="Proteomes" id="UP001218218">
    <property type="component" value="Unassembled WGS sequence"/>
</dbReference>